<accession>A0AAW2IJH8</accession>
<feature type="domain" description="Retrotransposon Copia-like N-terminal" evidence="1">
    <location>
        <begin position="9"/>
        <end position="56"/>
    </location>
</feature>
<dbReference type="PANTHER" id="PTHR37610">
    <property type="entry name" value="CCHC-TYPE DOMAIN-CONTAINING PROTEIN"/>
    <property type="match status" value="1"/>
</dbReference>
<reference evidence="2" key="1">
    <citation type="submission" date="2020-06" db="EMBL/GenBank/DDBJ databases">
        <authorList>
            <person name="Li T."/>
            <person name="Hu X."/>
            <person name="Zhang T."/>
            <person name="Song X."/>
            <person name="Zhang H."/>
            <person name="Dai N."/>
            <person name="Sheng W."/>
            <person name="Hou X."/>
            <person name="Wei L."/>
        </authorList>
    </citation>
    <scope>NUCLEOTIDE SEQUENCE</scope>
    <source>
        <strain evidence="2">G01</strain>
        <tissue evidence="2">Leaf</tissue>
    </source>
</reference>
<evidence type="ECO:0000259" key="1">
    <source>
        <dbReference type="Pfam" id="PF14244"/>
    </source>
</evidence>
<organism evidence="2">
    <name type="scientific">Sesamum angustifolium</name>
    <dbReference type="NCBI Taxonomy" id="2727405"/>
    <lineage>
        <taxon>Eukaryota</taxon>
        <taxon>Viridiplantae</taxon>
        <taxon>Streptophyta</taxon>
        <taxon>Embryophyta</taxon>
        <taxon>Tracheophyta</taxon>
        <taxon>Spermatophyta</taxon>
        <taxon>Magnoliopsida</taxon>
        <taxon>eudicotyledons</taxon>
        <taxon>Gunneridae</taxon>
        <taxon>Pentapetalae</taxon>
        <taxon>asterids</taxon>
        <taxon>lamiids</taxon>
        <taxon>Lamiales</taxon>
        <taxon>Pedaliaceae</taxon>
        <taxon>Sesamum</taxon>
    </lineage>
</organism>
<sequence>MEKDALYLHPSEHSGFSLTSLPLDGSNFLTWSRAVYVSLGSKLKLGFIDGSFPQPAVGSKTFEQWRRVDLTVTSWLWNSISKDNVESFMFVTSSRELWLGLQGRFGWNNGPMVYQLRREIFTISQGDLTVTTYFSKVKKLWNEIACLSPTPKCMYGKCVCDVGKKSLLHNTSTQLMQFLMGLHDVYDHECSQILMMDPLPDVEKAYSLVLSVEKQRSVNAGMIDSSNNTAYHLAVKENRRGLVDRSMQKAIHR</sequence>
<dbReference type="EMBL" id="JACGWK010001845">
    <property type="protein sequence ID" value="KAL0282126.1"/>
    <property type="molecule type" value="Genomic_DNA"/>
</dbReference>
<dbReference type="PANTHER" id="PTHR37610:SF40">
    <property type="entry name" value="OS01G0909600 PROTEIN"/>
    <property type="match status" value="1"/>
</dbReference>
<gene>
    <name evidence="2" type="ORF">Sangu_2969700</name>
</gene>
<comment type="caution">
    <text evidence="2">The sequence shown here is derived from an EMBL/GenBank/DDBJ whole genome shotgun (WGS) entry which is preliminary data.</text>
</comment>
<proteinExistence type="predicted"/>
<name>A0AAW2IJH8_9LAMI</name>
<protein>
    <recommendedName>
        <fullName evidence="1">Retrotransposon Copia-like N-terminal domain-containing protein</fullName>
    </recommendedName>
</protein>
<dbReference type="Pfam" id="PF14244">
    <property type="entry name" value="Retrotran_gag_3"/>
    <property type="match status" value="1"/>
</dbReference>
<evidence type="ECO:0000313" key="2">
    <source>
        <dbReference type="EMBL" id="KAL0282126.1"/>
    </source>
</evidence>
<dbReference type="InterPro" id="IPR029472">
    <property type="entry name" value="Copia-like_N"/>
</dbReference>
<dbReference type="AlphaFoldDB" id="A0AAW2IJH8"/>
<reference evidence="2" key="2">
    <citation type="journal article" date="2024" name="Plant">
        <title>Genomic evolution and insights into agronomic trait innovations of Sesamum species.</title>
        <authorList>
            <person name="Miao H."/>
            <person name="Wang L."/>
            <person name="Qu L."/>
            <person name="Liu H."/>
            <person name="Sun Y."/>
            <person name="Le M."/>
            <person name="Wang Q."/>
            <person name="Wei S."/>
            <person name="Zheng Y."/>
            <person name="Lin W."/>
            <person name="Duan Y."/>
            <person name="Cao H."/>
            <person name="Xiong S."/>
            <person name="Wang X."/>
            <person name="Wei L."/>
            <person name="Li C."/>
            <person name="Ma Q."/>
            <person name="Ju M."/>
            <person name="Zhao R."/>
            <person name="Li G."/>
            <person name="Mu C."/>
            <person name="Tian Q."/>
            <person name="Mei H."/>
            <person name="Zhang T."/>
            <person name="Gao T."/>
            <person name="Zhang H."/>
        </authorList>
    </citation>
    <scope>NUCLEOTIDE SEQUENCE</scope>
    <source>
        <strain evidence="2">G01</strain>
    </source>
</reference>